<feature type="domain" description="HTH tetR-type" evidence="6">
    <location>
        <begin position="15"/>
        <end position="75"/>
    </location>
</feature>
<organism evidence="7 8">
    <name type="scientific">Frankia nepalensis</name>
    <dbReference type="NCBI Taxonomy" id="1836974"/>
    <lineage>
        <taxon>Bacteria</taxon>
        <taxon>Bacillati</taxon>
        <taxon>Actinomycetota</taxon>
        <taxon>Actinomycetes</taxon>
        <taxon>Frankiales</taxon>
        <taxon>Frankiaceae</taxon>
        <taxon>Frankia</taxon>
    </lineage>
</organism>
<sequence length="264" mass="27001">MAVDESGGLRERKKVATRAALSAAALRLALEHGPENVRVDDIAEAAGVSPRTYNNYFSSREQAIVAAITAERALRVAAALRARPASEPLDEAVVEAVVEQYATEPANDALTLIASTPRLRAEFLDAVATIRQPLASAIADRLRDDGPLAPAVLAAAVSAAARVALAHWVRDSGDAGAAAEGFVVVTGDRPLADILREALAHVAPALRAADRAGGTGPGAAVRRPASDPGRDPASDPGRDPASDPGRGPADGRASADGRTAPSTV</sequence>
<evidence type="ECO:0000256" key="5">
    <source>
        <dbReference type="SAM" id="MobiDB-lite"/>
    </source>
</evidence>
<dbReference type="GO" id="GO:0003700">
    <property type="term" value="F:DNA-binding transcription factor activity"/>
    <property type="evidence" value="ECO:0007669"/>
    <property type="project" value="TreeGrafter"/>
</dbReference>
<evidence type="ECO:0000256" key="1">
    <source>
        <dbReference type="ARBA" id="ARBA00023015"/>
    </source>
</evidence>
<evidence type="ECO:0000259" key="6">
    <source>
        <dbReference type="PROSITE" id="PS50977"/>
    </source>
</evidence>
<feature type="compositionally biased region" description="Basic and acidic residues" evidence="5">
    <location>
        <begin position="224"/>
        <end position="241"/>
    </location>
</feature>
<dbReference type="InterPro" id="IPR050109">
    <property type="entry name" value="HTH-type_TetR-like_transc_reg"/>
</dbReference>
<gene>
    <name evidence="7" type="ORF">I7412_02445</name>
</gene>
<comment type="caution">
    <text evidence="7">The sequence shown here is derived from an EMBL/GenBank/DDBJ whole genome shotgun (WGS) entry which is preliminary data.</text>
</comment>
<evidence type="ECO:0000256" key="2">
    <source>
        <dbReference type="ARBA" id="ARBA00023125"/>
    </source>
</evidence>
<feature type="region of interest" description="Disordered" evidence="5">
    <location>
        <begin position="210"/>
        <end position="264"/>
    </location>
</feature>
<dbReference type="Gene3D" id="1.10.357.10">
    <property type="entry name" value="Tetracycline Repressor, domain 2"/>
    <property type="match status" value="1"/>
</dbReference>
<evidence type="ECO:0000256" key="4">
    <source>
        <dbReference type="PROSITE-ProRule" id="PRU00335"/>
    </source>
</evidence>
<dbReference type="InterPro" id="IPR041347">
    <property type="entry name" value="MftR_C"/>
</dbReference>
<dbReference type="Proteomes" id="UP000604475">
    <property type="component" value="Unassembled WGS sequence"/>
</dbReference>
<proteinExistence type="predicted"/>
<keyword evidence="1" id="KW-0805">Transcription regulation</keyword>
<evidence type="ECO:0000256" key="3">
    <source>
        <dbReference type="ARBA" id="ARBA00023163"/>
    </source>
</evidence>
<dbReference type="AlphaFoldDB" id="A0A937UJR5"/>
<dbReference type="InterPro" id="IPR001647">
    <property type="entry name" value="HTH_TetR"/>
</dbReference>
<dbReference type="EMBL" id="JAEACQ010000122">
    <property type="protein sequence ID" value="MBL7626054.1"/>
    <property type="molecule type" value="Genomic_DNA"/>
</dbReference>
<feature type="DNA-binding region" description="H-T-H motif" evidence="4">
    <location>
        <begin position="38"/>
        <end position="57"/>
    </location>
</feature>
<protein>
    <submittedName>
        <fullName evidence="7">TetR family transcriptional regulator</fullName>
    </submittedName>
</protein>
<evidence type="ECO:0000313" key="8">
    <source>
        <dbReference type="Proteomes" id="UP000604475"/>
    </source>
</evidence>
<dbReference type="SUPFAM" id="SSF46689">
    <property type="entry name" value="Homeodomain-like"/>
    <property type="match status" value="1"/>
</dbReference>
<keyword evidence="8" id="KW-1185">Reference proteome</keyword>
<dbReference type="GO" id="GO:0000976">
    <property type="term" value="F:transcription cis-regulatory region binding"/>
    <property type="evidence" value="ECO:0007669"/>
    <property type="project" value="TreeGrafter"/>
</dbReference>
<dbReference type="Pfam" id="PF17754">
    <property type="entry name" value="TetR_C_14"/>
    <property type="match status" value="1"/>
</dbReference>
<dbReference type="PANTHER" id="PTHR30055:SF238">
    <property type="entry name" value="MYCOFACTOCIN BIOSYNTHESIS TRANSCRIPTIONAL REGULATOR MFTR-RELATED"/>
    <property type="match status" value="1"/>
</dbReference>
<keyword evidence="3" id="KW-0804">Transcription</keyword>
<dbReference type="PANTHER" id="PTHR30055">
    <property type="entry name" value="HTH-TYPE TRANSCRIPTIONAL REGULATOR RUTR"/>
    <property type="match status" value="1"/>
</dbReference>
<name>A0A937UJR5_9ACTN</name>
<reference evidence="7" key="1">
    <citation type="submission" date="2020-12" db="EMBL/GenBank/DDBJ databases">
        <title>Genomic characterization of non-nitrogen-fixing Frankia strains.</title>
        <authorList>
            <person name="Carlos-Shanley C."/>
            <person name="Guerra T."/>
            <person name="Hahn D."/>
        </authorList>
    </citation>
    <scope>NUCLEOTIDE SEQUENCE</scope>
    <source>
        <strain evidence="7">CN6</strain>
    </source>
</reference>
<evidence type="ECO:0000313" key="7">
    <source>
        <dbReference type="EMBL" id="MBL7626054.1"/>
    </source>
</evidence>
<accession>A0A937UJR5</accession>
<dbReference type="InterPro" id="IPR009057">
    <property type="entry name" value="Homeodomain-like_sf"/>
</dbReference>
<dbReference type="PROSITE" id="PS50977">
    <property type="entry name" value="HTH_TETR_2"/>
    <property type="match status" value="1"/>
</dbReference>
<keyword evidence="2 4" id="KW-0238">DNA-binding</keyword>
<dbReference type="Pfam" id="PF00440">
    <property type="entry name" value="TetR_N"/>
    <property type="match status" value="1"/>
</dbReference>